<feature type="domain" description="Enoyl reductase (ER)" evidence="4">
    <location>
        <begin position="21"/>
        <end position="350"/>
    </location>
</feature>
<name>A0A0A2W5J9_BEABA</name>
<dbReference type="Proteomes" id="UP000030106">
    <property type="component" value="Unassembled WGS sequence"/>
</dbReference>
<accession>A0A0A2W5J9</accession>
<evidence type="ECO:0000313" key="5">
    <source>
        <dbReference type="EMBL" id="KGQ08229.1"/>
    </source>
</evidence>
<dbReference type="Pfam" id="PF08240">
    <property type="entry name" value="ADH_N"/>
    <property type="match status" value="1"/>
</dbReference>
<comment type="similarity">
    <text evidence="2">Belongs to the zinc-containing alcohol dehydrogenase family.</text>
</comment>
<dbReference type="InterPro" id="IPR013154">
    <property type="entry name" value="ADH-like_N"/>
</dbReference>
<protein>
    <submittedName>
        <fullName evidence="5">Protein TOXD</fullName>
    </submittedName>
</protein>
<dbReference type="SMART" id="SM00829">
    <property type="entry name" value="PKS_ER"/>
    <property type="match status" value="1"/>
</dbReference>
<organism evidence="5 6">
    <name type="scientific">Beauveria bassiana D1-5</name>
    <dbReference type="NCBI Taxonomy" id="1245745"/>
    <lineage>
        <taxon>Eukaryota</taxon>
        <taxon>Fungi</taxon>
        <taxon>Dikarya</taxon>
        <taxon>Ascomycota</taxon>
        <taxon>Pezizomycotina</taxon>
        <taxon>Sordariomycetes</taxon>
        <taxon>Hypocreomycetidae</taxon>
        <taxon>Hypocreales</taxon>
        <taxon>Cordycipitaceae</taxon>
        <taxon>Beauveria</taxon>
    </lineage>
</organism>
<dbReference type="GO" id="GO:0016651">
    <property type="term" value="F:oxidoreductase activity, acting on NAD(P)H"/>
    <property type="evidence" value="ECO:0007669"/>
    <property type="project" value="InterPro"/>
</dbReference>
<dbReference type="HOGENOM" id="CLU_026673_16_1_1"/>
<keyword evidence="3" id="KW-0560">Oxidoreductase</keyword>
<dbReference type="CDD" id="cd08249">
    <property type="entry name" value="enoyl_reductase_like"/>
    <property type="match status" value="1"/>
</dbReference>
<comment type="caution">
    <text evidence="5">The sequence shown here is derived from an EMBL/GenBank/DDBJ whole genome shotgun (WGS) entry which is preliminary data.</text>
</comment>
<dbReference type="InterPro" id="IPR036291">
    <property type="entry name" value="NAD(P)-bd_dom_sf"/>
</dbReference>
<evidence type="ECO:0000313" key="6">
    <source>
        <dbReference type="Proteomes" id="UP000030106"/>
    </source>
</evidence>
<dbReference type="OrthoDB" id="48317at2759"/>
<dbReference type="InterPro" id="IPR011032">
    <property type="entry name" value="GroES-like_sf"/>
</dbReference>
<dbReference type="EMBL" id="ANFO01000600">
    <property type="protein sequence ID" value="KGQ08229.1"/>
    <property type="molecule type" value="Genomic_DNA"/>
</dbReference>
<dbReference type="InterPro" id="IPR013149">
    <property type="entry name" value="ADH-like_C"/>
</dbReference>
<dbReference type="InterPro" id="IPR020843">
    <property type="entry name" value="ER"/>
</dbReference>
<dbReference type="Pfam" id="PF00107">
    <property type="entry name" value="ADH_zinc_N"/>
    <property type="match status" value="1"/>
</dbReference>
<comment type="pathway">
    <text evidence="1">Secondary metabolite biosynthesis.</text>
</comment>
<sequence>MAAQVAIPRTQTAIIAADADGTLKIDSNVPVIELEPDAVLVKTAALALNPVDTKMFKGFAAEGAILGFDFAGTVVAVGSNITKDVKIGDRVLGSADSMDVKRPSGGAFCEYASTPASLTLKIPDDMSFTDAACMSTSLASAGMALWFSMKIPSTMDSPATGDKRPYVLVYGGSTSTGTMAIQLLKNAGLRPIATCSPHHNEFVLSYGAETVFDYHSPTCAKDIRAYTGNALAYAIDCITLASSMKICYEAVGRAGGRYCALDPFPETQATRRVVKPDWILGSTVKGRGSMWPAPYGREPDPDARSFCEDLYAAAQTRLDAGQLKNHPAQAMQGGFEGILEGIEMIRRKEVNGFKLVYEIKN</sequence>
<dbReference type="SUPFAM" id="SSF50129">
    <property type="entry name" value="GroES-like"/>
    <property type="match status" value="1"/>
</dbReference>
<gene>
    <name evidence="5" type="ORF">BBAD15_g6436</name>
</gene>
<evidence type="ECO:0000256" key="2">
    <source>
        <dbReference type="ARBA" id="ARBA00008072"/>
    </source>
</evidence>
<dbReference type="PANTHER" id="PTHR45348:SF2">
    <property type="entry name" value="ZINC-TYPE ALCOHOL DEHYDROGENASE-LIKE PROTEIN C2E1P3.01"/>
    <property type="match status" value="1"/>
</dbReference>
<proteinExistence type="inferred from homology"/>
<reference evidence="5 6" key="1">
    <citation type="submission" date="2012-10" db="EMBL/GenBank/DDBJ databases">
        <title>Genome sequencing and analysis of entomopathogenic fungi Beauveria bassiana D1-5.</title>
        <authorList>
            <person name="Li Q."/>
            <person name="Wang L."/>
            <person name="Zhang Z."/>
            <person name="Wang Q."/>
            <person name="Ren J."/>
            <person name="Wang M."/>
            <person name="Xu W."/>
            <person name="Wang J."/>
            <person name="Lu Y."/>
            <person name="Du Q."/>
            <person name="Sun Z."/>
        </authorList>
    </citation>
    <scope>NUCLEOTIDE SEQUENCE [LARGE SCALE GENOMIC DNA]</scope>
    <source>
        <strain evidence="5 6">D1-5</strain>
    </source>
</reference>
<dbReference type="InterPro" id="IPR047122">
    <property type="entry name" value="Trans-enoyl_RdTase-like"/>
</dbReference>
<dbReference type="SUPFAM" id="SSF51735">
    <property type="entry name" value="NAD(P)-binding Rossmann-fold domains"/>
    <property type="match status" value="1"/>
</dbReference>
<evidence type="ECO:0000259" key="4">
    <source>
        <dbReference type="SMART" id="SM00829"/>
    </source>
</evidence>
<dbReference type="Gene3D" id="3.90.180.10">
    <property type="entry name" value="Medium-chain alcohol dehydrogenases, catalytic domain"/>
    <property type="match status" value="1"/>
</dbReference>
<evidence type="ECO:0000256" key="3">
    <source>
        <dbReference type="ARBA" id="ARBA00023002"/>
    </source>
</evidence>
<dbReference type="eggNOG" id="KOG1198">
    <property type="taxonomic scope" value="Eukaryota"/>
</dbReference>
<evidence type="ECO:0000256" key="1">
    <source>
        <dbReference type="ARBA" id="ARBA00005179"/>
    </source>
</evidence>
<dbReference type="Gene3D" id="3.40.50.720">
    <property type="entry name" value="NAD(P)-binding Rossmann-like Domain"/>
    <property type="match status" value="1"/>
</dbReference>
<dbReference type="PANTHER" id="PTHR45348">
    <property type="entry name" value="HYPOTHETICAL OXIDOREDUCTASE (EUROFUNG)"/>
    <property type="match status" value="1"/>
</dbReference>
<dbReference type="AlphaFoldDB" id="A0A0A2W5J9"/>
<dbReference type="STRING" id="1245745.A0A0A2W5J9"/>